<proteinExistence type="predicted"/>
<dbReference type="InterPro" id="IPR054619">
    <property type="entry name" value="Npun_R2821-like"/>
</dbReference>
<dbReference type="SUPFAM" id="SSF53448">
    <property type="entry name" value="Nucleotide-diphospho-sugar transferases"/>
    <property type="match status" value="1"/>
</dbReference>
<dbReference type="AlphaFoldDB" id="A0A0F6RJX6"/>
<dbReference type="GO" id="GO:0016757">
    <property type="term" value="F:glycosyltransferase activity"/>
    <property type="evidence" value="ECO:0007669"/>
    <property type="project" value="InterPro"/>
</dbReference>
<dbReference type="NCBIfam" id="NF045582">
    <property type="entry name" value="Npun_R2823_gen"/>
    <property type="match status" value="1"/>
</dbReference>
<dbReference type="PATRIC" id="fig|1641812.3.peg.991"/>
<organism evidence="2 3">
    <name type="scientific">Microcystis aeruginosa NIES-2549</name>
    <dbReference type="NCBI Taxonomy" id="1641812"/>
    <lineage>
        <taxon>Bacteria</taxon>
        <taxon>Bacillati</taxon>
        <taxon>Cyanobacteriota</taxon>
        <taxon>Cyanophyceae</taxon>
        <taxon>Oscillatoriophycideae</taxon>
        <taxon>Chroococcales</taxon>
        <taxon>Microcystaceae</taxon>
        <taxon>Microcystis</taxon>
    </lineage>
</organism>
<gene>
    <name evidence="2" type="ORF">MYAER_0957</name>
</gene>
<sequence>MLSKGIYTLANDTVYDQLVALLNSIEKNIGSDIPVCVIPYNDRLEKTKKEIDSRPQVTLFNNSQSLARWDGFVNEVWEYHSQASKPLERPAWYKGFVHRKFAAFDGDFDRFVFFDADSLAMKPLDKIFEKLDVYDLVFDDWEHNKKRFSTELDLEAIKQATGLSEADIRPKLHCDSFFGSKSGLFSPAEMDVLKERLTKKKEIQWVYDRCWWSSSALFSYLTFHTNYSMFNFTLSPNGQDRTGNCADADPFVEIDGILYNQEGLKPIHRIHYMNYSSAGFTRLCQGEDIDIRYRDTFIHYRFLKNPEQKPDNFQSPSPLTKVNRKLNKMISKAKRFFS</sequence>
<evidence type="ECO:0000313" key="2">
    <source>
        <dbReference type="EMBL" id="AKE63315.1"/>
    </source>
</evidence>
<dbReference type="InterPro" id="IPR029044">
    <property type="entry name" value="Nucleotide-diphossugar_trans"/>
</dbReference>
<dbReference type="Pfam" id="PF11051">
    <property type="entry name" value="Mannosyl_trans3"/>
    <property type="match status" value="1"/>
</dbReference>
<name>A0A0F6RJX6_MICAE</name>
<evidence type="ECO:0000256" key="1">
    <source>
        <dbReference type="ARBA" id="ARBA00022679"/>
    </source>
</evidence>
<accession>A0A0F6RJX6</accession>
<dbReference type="Proteomes" id="UP000034103">
    <property type="component" value="Chromosome"/>
</dbReference>
<dbReference type="Gene3D" id="3.90.550.10">
    <property type="entry name" value="Spore Coat Polysaccharide Biosynthesis Protein SpsA, Chain A"/>
    <property type="match status" value="1"/>
</dbReference>
<dbReference type="InterPro" id="IPR022751">
    <property type="entry name" value="Alpha_mannosyltransferase"/>
</dbReference>
<dbReference type="EMBL" id="CP011304">
    <property type="protein sequence ID" value="AKE63315.1"/>
    <property type="molecule type" value="Genomic_DNA"/>
</dbReference>
<reference evidence="2 3" key="1">
    <citation type="journal article" date="2015" name="Genome Announc.">
        <title>Complete Genome Sequence of Microcystis aeruginosa NIES-2549, a Bloom-Forming Cyanobacterium from Lake Kasumigaura, Japan.</title>
        <authorList>
            <person name="Yamaguchi H."/>
            <person name="Suzuki S."/>
            <person name="Tanabe Y."/>
            <person name="Osana Y."/>
            <person name="Shimura Y."/>
            <person name="Ishida K."/>
            <person name="Kawachi M."/>
        </authorList>
    </citation>
    <scope>NUCLEOTIDE SEQUENCE [LARGE SCALE GENOMIC DNA]</scope>
    <source>
        <strain evidence="2 3">NIES-2549</strain>
    </source>
</reference>
<dbReference type="RefSeq" id="WP_046661170.1">
    <property type="nucleotide sequence ID" value="NZ_CP011304.1"/>
</dbReference>
<evidence type="ECO:0000313" key="3">
    <source>
        <dbReference type="Proteomes" id="UP000034103"/>
    </source>
</evidence>
<keyword evidence="1" id="KW-0808">Transferase</keyword>
<dbReference type="HOGENOM" id="CLU_072499_0_0_3"/>
<protein>
    <submittedName>
        <fullName evidence="2">Methionine synthase II (Cobalamin-independent)</fullName>
    </submittedName>
</protein>